<dbReference type="GO" id="GO:0016787">
    <property type="term" value="F:hydrolase activity"/>
    <property type="evidence" value="ECO:0007669"/>
    <property type="project" value="UniProtKB-KW"/>
</dbReference>
<dbReference type="Pfam" id="PF17917">
    <property type="entry name" value="RT_RNaseH"/>
    <property type="match status" value="1"/>
</dbReference>
<gene>
    <name evidence="8" type="ORF">JTE90_013387</name>
</gene>
<dbReference type="InterPro" id="IPR041373">
    <property type="entry name" value="RT_RNaseH"/>
</dbReference>
<feature type="domain" description="Reverse transcriptase RNase H-like" evidence="7">
    <location>
        <begin position="55"/>
        <end position="154"/>
    </location>
</feature>
<dbReference type="EMBL" id="JAFNEN010000948">
    <property type="protein sequence ID" value="KAG8175837.1"/>
    <property type="molecule type" value="Genomic_DNA"/>
</dbReference>
<evidence type="ECO:0000256" key="3">
    <source>
        <dbReference type="ARBA" id="ARBA00022722"/>
    </source>
</evidence>
<evidence type="ECO:0000256" key="2">
    <source>
        <dbReference type="ARBA" id="ARBA00022695"/>
    </source>
</evidence>
<keyword evidence="4" id="KW-0255">Endonuclease</keyword>
<dbReference type="CDD" id="cd09274">
    <property type="entry name" value="RNase_HI_RT_Ty3"/>
    <property type="match status" value="1"/>
</dbReference>
<dbReference type="SUPFAM" id="SSF56672">
    <property type="entry name" value="DNA/RNA polymerases"/>
    <property type="match status" value="1"/>
</dbReference>
<dbReference type="GO" id="GO:0003964">
    <property type="term" value="F:RNA-directed DNA polymerase activity"/>
    <property type="evidence" value="ECO:0007669"/>
    <property type="project" value="UniProtKB-KW"/>
</dbReference>
<keyword evidence="9" id="KW-1185">Reference proteome</keyword>
<dbReference type="InterPro" id="IPR050951">
    <property type="entry name" value="Retrovirus_Pol_polyprotein"/>
</dbReference>
<evidence type="ECO:0000259" key="7">
    <source>
        <dbReference type="Pfam" id="PF17917"/>
    </source>
</evidence>
<keyword evidence="5" id="KW-0378">Hydrolase</keyword>
<dbReference type="InterPro" id="IPR043502">
    <property type="entry name" value="DNA/RNA_pol_sf"/>
</dbReference>
<keyword evidence="6" id="KW-0695">RNA-directed DNA polymerase</keyword>
<evidence type="ECO:0000313" key="8">
    <source>
        <dbReference type="EMBL" id="KAG8175837.1"/>
    </source>
</evidence>
<dbReference type="Proteomes" id="UP000827092">
    <property type="component" value="Unassembled WGS sequence"/>
</dbReference>
<dbReference type="PANTHER" id="PTHR37984">
    <property type="entry name" value="PROTEIN CBG26694"/>
    <property type="match status" value="1"/>
</dbReference>
<protein>
    <recommendedName>
        <fullName evidence="7">Reverse transcriptase RNase H-like domain-containing protein</fullName>
    </recommendedName>
</protein>
<keyword evidence="2" id="KW-0548">Nucleotidyltransferase</keyword>
<organism evidence="8 9">
    <name type="scientific">Oedothorax gibbosus</name>
    <dbReference type="NCBI Taxonomy" id="931172"/>
    <lineage>
        <taxon>Eukaryota</taxon>
        <taxon>Metazoa</taxon>
        <taxon>Ecdysozoa</taxon>
        <taxon>Arthropoda</taxon>
        <taxon>Chelicerata</taxon>
        <taxon>Arachnida</taxon>
        <taxon>Araneae</taxon>
        <taxon>Araneomorphae</taxon>
        <taxon>Entelegynae</taxon>
        <taxon>Araneoidea</taxon>
        <taxon>Linyphiidae</taxon>
        <taxon>Erigoninae</taxon>
        <taxon>Oedothorax</taxon>
    </lineage>
</organism>
<evidence type="ECO:0000256" key="1">
    <source>
        <dbReference type="ARBA" id="ARBA00022679"/>
    </source>
</evidence>
<dbReference type="PANTHER" id="PTHR37984:SF5">
    <property type="entry name" value="PROTEIN NYNRIN-LIKE"/>
    <property type="match status" value="1"/>
</dbReference>
<sequence length="187" mass="21423">MFAHRGKWIPSFSKKIIPLLADGSFPLSQEAVSAFQSLKDDIDRASLTAIEDDIPFRLETYASDFAIGATLSQAGRPIAIFSRPLNKSEQRHSSIEKEAYAIVESLRYWRHYLIGRHFEVFTDQRSVAFMFNQQHQSKIKNEKILRWRLDLTCFKFDIIYRPGSRNAAADAFSRICASGSFHVKSTN</sequence>
<name>A0AAV6TUZ8_9ARAC</name>
<evidence type="ECO:0000256" key="5">
    <source>
        <dbReference type="ARBA" id="ARBA00022801"/>
    </source>
</evidence>
<keyword evidence="1" id="KW-0808">Transferase</keyword>
<dbReference type="GO" id="GO:0004519">
    <property type="term" value="F:endonuclease activity"/>
    <property type="evidence" value="ECO:0007669"/>
    <property type="project" value="UniProtKB-KW"/>
</dbReference>
<evidence type="ECO:0000256" key="4">
    <source>
        <dbReference type="ARBA" id="ARBA00022759"/>
    </source>
</evidence>
<proteinExistence type="predicted"/>
<evidence type="ECO:0000313" key="9">
    <source>
        <dbReference type="Proteomes" id="UP000827092"/>
    </source>
</evidence>
<keyword evidence="3" id="KW-0540">Nuclease</keyword>
<accession>A0AAV6TUZ8</accession>
<evidence type="ECO:0000256" key="6">
    <source>
        <dbReference type="ARBA" id="ARBA00022918"/>
    </source>
</evidence>
<dbReference type="AlphaFoldDB" id="A0AAV6TUZ8"/>
<comment type="caution">
    <text evidence="8">The sequence shown here is derived from an EMBL/GenBank/DDBJ whole genome shotgun (WGS) entry which is preliminary data.</text>
</comment>
<reference evidence="8 9" key="1">
    <citation type="journal article" date="2022" name="Nat. Ecol. Evol.">
        <title>A masculinizing supergene underlies an exaggerated male reproductive morph in a spider.</title>
        <authorList>
            <person name="Hendrickx F."/>
            <person name="De Corte Z."/>
            <person name="Sonet G."/>
            <person name="Van Belleghem S.M."/>
            <person name="Kostlbacher S."/>
            <person name="Vangestel C."/>
        </authorList>
    </citation>
    <scope>NUCLEOTIDE SEQUENCE [LARGE SCALE GENOMIC DNA]</scope>
    <source>
        <strain evidence="8">W744_W776</strain>
    </source>
</reference>